<protein>
    <submittedName>
        <fullName evidence="2">Phage tail assembly protein</fullName>
    </submittedName>
</protein>
<dbReference type="Proteomes" id="UP001165575">
    <property type="component" value="Unassembled WGS sequence"/>
</dbReference>
<dbReference type="RefSeq" id="WP_266137748.1">
    <property type="nucleotide sequence ID" value="NZ_JANIDX010000005.1"/>
</dbReference>
<evidence type="ECO:0000313" key="3">
    <source>
        <dbReference type="Proteomes" id="UP001165575"/>
    </source>
</evidence>
<organism evidence="2 3">
    <name type="scientific">Bombella pollinis</name>
    <dbReference type="NCBI Taxonomy" id="2967337"/>
    <lineage>
        <taxon>Bacteria</taxon>
        <taxon>Pseudomonadati</taxon>
        <taxon>Pseudomonadota</taxon>
        <taxon>Alphaproteobacteria</taxon>
        <taxon>Acetobacterales</taxon>
        <taxon>Acetobacteraceae</taxon>
        <taxon>Bombella</taxon>
    </lineage>
</organism>
<dbReference type="Pfam" id="PF10109">
    <property type="entry name" value="Phage_TAC_7"/>
    <property type="match status" value="1"/>
</dbReference>
<accession>A0ABT3WLR7</accession>
<sequence length="82" mass="9179">MTLSRDYDEAGNTRNTITLREPTAREQRQFAPTSDKASPAQLGALEEKMLANLADGLPPDFLGNLALRDYQRLEVAFSFFTD</sequence>
<name>A0ABT3WLR7_9PROT</name>
<gene>
    <name evidence="2" type="ORF">NQF89_05730</name>
</gene>
<evidence type="ECO:0000313" key="2">
    <source>
        <dbReference type="EMBL" id="MCX5619921.1"/>
    </source>
</evidence>
<reference evidence="2 3" key="1">
    <citation type="submission" date="2022-07" db="EMBL/GenBank/DDBJ databases">
        <title>Bombella genomes.</title>
        <authorList>
            <person name="Harer L."/>
            <person name="Styblova S."/>
            <person name="Ehrmann M."/>
        </authorList>
    </citation>
    <scope>NUCLEOTIDE SEQUENCE [LARGE SCALE GENOMIC DNA]</scope>
    <source>
        <strain evidence="2 3">TMW 2.2556</strain>
    </source>
</reference>
<keyword evidence="3" id="KW-1185">Reference proteome</keyword>
<dbReference type="InterPro" id="IPR019289">
    <property type="entry name" value="Phage_tail_E/E"/>
</dbReference>
<proteinExistence type="predicted"/>
<evidence type="ECO:0000256" key="1">
    <source>
        <dbReference type="SAM" id="MobiDB-lite"/>
    </source>
</evidence>
<comment type="caution">
    <text evidence="2">The sequence shown here is derived from an EMBL/GenBank/DDBJ whole genome shotgun (WGS) entry which is preliminary data.</text>
</comment>
<dbReference type="EMBL" id="JANIDX010000005">
    <property type="protein sequence ID" value="MCX5619921.1"/>
    <property type="molecule type" value="Genomic_DNA"/>
</dbReference>
<feature type="region of interest" description="Disordered" evidence="1">
    <location>
        <begin position="1"/>
        <end position="38"/>
    </location>
</feature>